<protein>
    <submittedName>
        <fullName evidence="5">Chemotaxis protein CheR</fullName>
    </submittedName>
</protein>
<dbReference type="PROSITE" id="PS50123">
    <property type="entry name" value="CHER"/>
    <property type="match status" value="1"/>
</dbReference>
<evidence type="ECO:0000313" key="6">
    <source>
        <dbReference type="Proteomes" id="UP000237472"/>
    </source>
</evidence>
<dbReference type="RefSeq" id="WP_099460754.1">
    <property type="nucleotide sequence ID" value="NZ_LDWY01000001.1"/>
</dbReference>
<name>A0A2G4R7F2_9BACT</name>
<dbReference type="SMART" id="SM00138">
    <property type="entry name" value="MeTrc"/>
    <property type="match status" value="1"/>
</dbReference>
<dbReference type="GO" id="GO:0032259">
    <property type="term" value="P:methylation"/>
    <property type="evidence" value="ECO:0007669"/>
    <property type="project" value="UniProtKB-KW"/>
</dbReference>
<reference evidence="6" key="1">
    <citation type="submission" date="2015-06" db="EMBL/GenBank/DDBJ databases">
        <authorList>
            <person name="Parisi A."/>
            <person name="Chiara M."/>
            <person name="Florio D."/>
            <person name="Miccolupo A."/>
            <person name="Manzari C."/>
            <person name="Mion D."/>
            <person name="Caruso M."/>
            <person name="D'erchia A.M."/>
            <person name="Zanoni R."/>
        </authorList>
    </citation>
    <scope>NUCLEOTIDE SEQUENCE [LARGE SCALE GENOMIC DNA]</scope>
    <source>
        <strain evidence="6">73/13</strain>
    </source>
</reference>
<sequence length="265" mass="30806">MQINKEEKIHFSDLELNEFIKIINELSGMDIQDKKTTLSLKLPSFLQTMKIKNFAEFLAKIKVNRILRQETLDFVTIGETYFHRELAQLKDIAFYIKSLDKRTSVLSVPCSSGEEVYSIAMLGAQHCIKDMYVVGVDINSKVIEKAKLGKYQGRTLQNLSEHEKRKFFKEDNGIYTINKNELCPCKFTLCNVFDSAFMQLGKFDIIISRNMIIYFDYDSKLKLLERFYSLLSDGGRLYMGSADLIPENVYFKKIFSARGTYYEKI</sequence>
<dbReference type="PRINTS" id="PR00996">
    <property type="entry name" value="CHERMTFRASE"/>
</dbReference>
<dbReference type="Pfam" id="PF01739">
    <property type="entry name" value="CheR"/>
    <property type="match status" value="1"/>
</dbReference>
<dbReference type="InterPro" id="IPR000780">
    <property type="entry name" value="CheR_MeTrfase"/>
</dbReference>
<dbReference type="EMBL" id="LDWY01000001">
    <property type="protein sequence ID" value="PHY92474.1"/>
    <property type="molecule type" value="Genomic_DNA"/>
</dbReference>
<evidence type="ECO:0000313" key="5">
    <source>
        <dbReference type="EMBL" id="PHY92474.1"/>
    </source>
</evidence>
<dbReference type="SUPFAM" id="SSF47757">
    <property type="entry name" value="Chemotaxis receptor methyltransferase CheR, N-terminal domain"/>
    <property type="match status" value="1"/>
</dbReference>
<dbReference type="AlphaFoldDB" id="A0A2G4R7F2"/>
<dbReference type="InterPro" id="IPR022642">
    <property type="entry name" value="CheR_C"/>
</dbReference>
<comment type="caution">
    <text evidence="5">The sequence shown here is derived from an EMBL/GenBank/DDBJ whole genome shotgun (WGS) entry which is preliminary data.</text>
</comment>
<dbReference type="OrthoDB" id="9786165at2"/>
<feature type="domain" description="CheR-type methyltransferase" evidence="4">
    <location>
        <begin position="4"/>
        <end position="265"/>
    </location>
</feature>
<gene>
    <name evidence="5" type="ORF">AA994_00055</name>
</gene>
<keyword evidence="3" id="KW-0949">S-adenosyl-L-methionine</keyword>
<evidence type="ECO:0000256" key="3">
    <source>
        <dbReference type="ARBA" id="ARBA00022691"/>
    </source>
</evidence>
<dbReference type="Proteomes" id="UP000237472">
    <property type="component" value="Unassembled WGS sequence"/>
</dbReference>
<evidence type="ECO:0000256" key="1">
    <source>
        <dbReference type="ARBA" id="ARBA00022603"/>
    </source>
</evidence>
<evidence type="ECO:0000259" key="4">
    <source>
        <dbReference type="PROSITE" id="PS50123"/>
    </source>
</evidence>
<evidence type="ECO:0000256" key="2">
    <source>
        <dbReference type="ARBA" id="ARBA00022679"/>
    </source>
</evidence>
<accession>A0A2G4R7F2</accession>
<dbReference type="GO" id="GO:0008757">
    <property type="term" value="F:S-adenosylmethionine-dependent methyltransferase activity"/>
    <property type="evidence" value="ECO:0007669"/>
    <property type="project" value="InterPro"/>
</dbReference>
<dbReference type="InterPro" id="IPR029063">
    <property type="entry name" value="SAM-dependent_MTases_sf"/>
</dbReference>
<dbReference type="InterPro" id="IPR050903">
    <property type="entry name" value="Bact_Chemotaxis_MeTrfase"/>
</dbReference>
<proteinExistence type="predicted"/>
<keyword evidence="2" id="KW-0808">Transferase</keyword>
<dbReference type="SUPFAM" id="SSF53335">
    <property type="entry name" value="S-adenosyl-L-methionine-dependent methyltransferases"/>
    <property type="match status" value="1"/>
</dbReference>
<organism evidence="5 6">
    <name type="scientific">Campylobacter vulpis</name>
    <dbReference type="NCBI Taxonomy" id="1655500"/>
    <lineage>
        <taxon>Bacteria</taxon>
        <taxon>Pseudomonadati</taxon>
        <taxon>Campylobacterota</taxon>
        <taxon>Epsilonproteobacteria</taxon>
        <taxon>Campylobacterales</taxon>
        <taxon>Campylobacteraceae</taxon>
        <taxon>Campylobacter</taxon>
    </lineage>
</organism>
<dbReference type="CDD" id="cd02440">
    <property type="entry name" value="AdoMet_MTases"/>
    <property type="match status" value="1"/>
</dbReference>
<dbReference type="PANTHER" id="PTHR24422">
    <property type="entry name" value="CHEMOTAXIS PROTEIN METHYLTRANSFERASE"/>
    <property type="match status" value="1"/>
</dbReference>
<dbReference type="Gene3D" id="3.40.50.150">
    <property type="entry name" value="Vaccinia Virus protein VP39"/>
    <property type="match status" value="1"/>
</dbReference>
<dbReference type="PANTHER" id="PTHR24422:SF19">
    <property type="entry name" value="CHEMOTAXIS PROTEIN METHYLTRANSFERASE"/>
    <property type="match status" value="1"/>
</dbReference>
<keyword evidence="1" id="KW-0489">Methyltransferase</keyword>